<dbReference type="EMBL" id="CP095049">
    <property type="protein sequence ID" value="UOQ51947.1"/>
    <property type="molecule type" value="Genomic_DNA"/>
</dbReference>
<organism evidence="1 2">
    <name type="scientific">Hymenobacter cellulosivorans</name>
    <dbReference type="NCBI Taxonomy" id="2932249"/>
    <lineage>
        <taxon>Bacteria</taxon>
        <taxon>Pseudomonadati</taxon>
        <taxon>Bacteroidota</taxon>
        <taxon>Cytophagia</taxon>
        <taxon>Cytophagales</taxon>
        <taxon>Hymenobacteraceae</taxon>
        <taxon>Hymenobacter</taxon>
    </lineage>
</organism>
<gene>
    <name evidence="1" type="ORF">MUN80_19555</name>
</gene>
<dbReference type="RefSeq" id="WP_244715469.1">
    <property type="nucleotide sequence ID" value="NZ_CP095049.1"/>
</dbReference>
<protein>
    <submittedName>
        <fullName evidence="1">Uncharacterized protein</fullName>
    </submittedName>
</protein>
<accession>A0ABY4F7H0</accession>
<evidence type="ECO:0000313" key="2">
    <source>
        <dbReference type="Proteomes" id="UP000831785"/>
    </source>
</evidence>
<reference evidence="1 2" key="1">
    <citation type="submission" date="2022-04" db="EMBL/GenBank/DDBJ databases">
        <title>Hymenobacter sp. isolated from the air.</title>
        <authorList>
            <person name="Won M."/>
            <person name="Lee C.-M."/>
            <person name="Woen H.-Y."/>
            <person name="Kwon S.-W."/>
        </authorList>
    </citation>
    <scope>NUCLEOTIDE SEQUENCE [LARGE SCALE GENOMIC DNA]</scope>
    <source>
        <strain evidence="2">5116 S-27</strain>
    </source>
</reference>
<proteinExistence type="predicted"/>
<keyword evidence="2" id="KW-1185">Reference proteome</keyword>
<sequence>METTTVISQETEQAAFAGPINNVSQLWAAVIAGFQQGNSDTDVMYPVYQALNPKITLQTFSNVFGAVFCDTYWNLTFMDSTILAKSLVQGIGLDPGIASNYAATTMANWRGILCRKNSSDVGSIPVPGSLTESLDIVCNENSPLNQMQLIQQWNNEFWKQPTIGKNFVYVRCQNLNFLGGITAPVVRLFYTDGGFNQPPTSWTQCSTVANNSTTGSISIIDDATGELVQVSAKNPLLTSGKAASEAFYFTTTSSAHVCVIAAIASEFFTQDNPLNLNEGNWNSAQWISHNGSAAWHNVDPQKQVEDTLKFYNQDESPEDFYFSVTCRNVPEGSLISLRTDDANAAFDTGALRVTGRAQSFKQNVTLPAKYEGNLKVRLESPEGGLLPANAAVEITMLWVLKPGHERYADAAQHFSAQAAAANGQEIALQLGSFTILGGAQA</sequence>
<evidence type="ECO:0000313" key="1">
    <source>
        <dbReference type="EMBL" id="UOQ51947.1"/>
    </source>
</evidence>
<dbReference type="Proteomes" id="UP000831785">
    <property type="component" value="Chromosome"/>
</dbReference>
<name>A0ABY4F7H0_9BACT</name>